<sequence length="308" mass="33816">MKNLITCLILLCTLLVSGGCRDSADLDANGIPHKLIVTLYGSDDPGALKGAIKPFQHYLEKKLGMPIEFIYTTDYTSVIEALRAKKTHIAYLSPFSYVLASQKHDITPIITTGEDGKQSMYHSTIFTNIRTGINSIADLKKRSKNITLCFADPASTSGHLIPRAYLTTIGLNPDKNVFKETIFAGNHVASVLAAASGKVDVGCAATEFGLEIAERKGLVKADQIKVLWQSKPIVGSPIVVRNDLNKELVKKIQNLYVNLAKDEPGIFLPYMKLLHSQPERYSYMTVQDSMYNGIRAIASGIKDLNVVK</sequence>
<dbReference type="OrthoDB" id="9781943at2"/>
<dbReference type="NCBIfam" id="TIGR01098">
    <property type="entry name" value="3A0109s03R"/>
    <property type="match status" value="1"/>
</dbReference>
<gene>
    <name evidence="4" type="ORF">DEO27_002780</name>
</gene>
<evidence type="ECO:0000256" key="2">
    <source>
        <dbReference type="ARBA" id="ARBA00022729"/>
    </source>
</evidence>
<dbReference type="Proteomes" id="UP000251402">
    <property type="component" value="Chromosome"/>
</dbReference>
<keyword evidence="5" id="KW-1185">Reference proteome</keyword>
<dbReference type="EMBL" id="CP043450">
    <property type="protein sequence ID" value="QEM08983.1"/>
    <property type="molecule type" value="Genomic_DNA"/>
</dbReference>
<dbReference type="AlphaFoldDB" id="A0A5C1HU34"/>
<evidence type="ECO:0000313" key="4">
    <source>
        <dbReference type="EMBL" id="QEM08983.1"/>
    </source>
</evidence>
<dbReference type="CDD" id="cd01071">
    <property type="entry name" value="PBP2_PhnD_like"/>
    <property type="match status" value="1"/>
</dbReference>
<dbReference type="SUPFAM" id="SSF53850">
    <property type="entry name" value="Periplasmic binding protein-like II"/>
    <property type="match status" value="1"/>
</dbReference>
<dbReference type="Pfam" id="PF12974">
    <property type="entry name" value="Phosphonate-bd"/>
    <property type="match status" value="1"/>
</dbReference>
<keyword evidence="2 3" id="KW-0732">Signal</keyword>
<feature type="signal peptide" evidence="3">
    <location>
        <begin position="1"/>
        <end position="18"/>
    </location>
</feature>
<feature type="chain" id="PRO_5023032807" evidence="3">
    <location>
        <begin position="19"/>
        <end position="308"/>
    </location>
</feature>
<dbReference type="GO" id="GO:0055085">
    <property type="term" value="P:transmembrane transport"/>
    <property type="evidence" value="ECO:0007669"/>
    <property type="project" value="InterPro"/>
</dbReference>
<evidence type="ECO:0000256" key="1">
    <source>
        <dbReference type="ARBA" id="ARBA00007162"/>
    </source>
</evidence>
<name>A0A5C1HU34_9SPHI</name>
<accession>A0A5C1HU34</accession>
<dbReference type="PANTHER" id="PTHR35841:SF1">
    <property type="entry name" value="PHOSPHONATES-BINDING PERIPLASMIC PROTEIN"/>
    <property type="match status" value="1"/>
</dbReference>
<dbReference type="KEGG" id="mrub:DEO27_002780"/>
<reference evidence="4" key="1">
    <citation type="submission" date="2019-08" db="EMBL/GenBank/DDBJ databases">
        <title>Comparative genome analysis confer to the adaptation heavy metal polluted environment.</title>
        <authorList>
            <person name="Li Y."/>
        </authorList>
    </citation>
    <scope>NUCLEOTIDE SEQUENCE [LARGE SCALE GENOMIC DNA]</scope>
    <source>
        <strain evidence="4">P1</strain>
    </source>
</reference>
<dbReference type="InterPro" id="IPR005770">
    <property type="entry name" value="PhnD"/>
</dbReference>
<protein>
    <submittedName>
        <fullName evidence="4">Phosphate/phosphite/phosphonate ABC transporter substrate-binding protein</fullName>
    </submittedName>
</protein>
<dbReference type="RefSeq" id="WP_112569506.1">
    <property type="nucleotide sequence ID" value="NZ_CP043450.1"/>
</dbReference>
<dbReference type="GO" id="GO:0043190">
    <property type="term" value="C:ATP-binding cassette (ABC) transporter complex"/>
    <property type="evidence" value="ECO:0007669"/>
    <property type="project" value="InterPro"/>
</dbReference>
<evidence type="ECO:0000256" key="3">
    <source>
        <dbReference type="SAM" id="SignalP"/>
    </source>
</evidence>
<comment type="similarity">
    <text evidence="1">Belongs to the phosphate/phosphite/phosphonate binding protein family.</text>
</comment>
<dbReference type="Gene3D" id="3.40.190.10">
    <property type="entry name" value="Periplasmic binding protein-like II"/>
    <property type="match status" value="2"/>
</dbReference>
<dbReference type="PROSITE" id="PS51257">
    <property type="entry name" value="PROKAR_LIPOPROTEIN"/>
    <property type="match status" value="1"/>
</dbReference>
<organism evidence="4 5">
    <name type="scientific">Mucilaginibacter rubeus</name>
    <dbReference type="NCBI Taxonomy" id="2027860"/>
    <lineage>
        <taxon>Bacteria</taxon>
        <taxon>Pseudomonadati</taxon>
        <taxon>Bacteroidota</taxon>
        <taxon>Sphingobacteriia</taxon>
        <taxon>Sphingobacteriales</taxon>
        <taxon>Sphingobacteriaceae</taxon>
        <taxon>Mucilaginibacter</taxon>
    </lineage>
</organism>
<proteinExistence type="inferred from homology"/>
<dbReference type="PANTHER" id="PTHR35841">
    <property type="entry name" value="PHOSPHONATES-BINDING PERIPLASMIC PROTEIN"/>
    <property type="match status" value="1"/>
</dbReference>
<evidence type="ECO:0000313" key="5">
    <source>
        <dbReference type="Proteomes" id="UP000251402"/>
    </source>
</evidence>